<keyword evidence="2" id="KW-1185">Reference proteome</keyword>
<dbReference type="EMBL" id="JABFTP020000186">
    <property type="protein sequence ID" value="KAL3289538.1"/>
    <property type="molecule type" value="Genomic_DNA"/>
</dbReference>
<gene>
    <name evidence="1" type="ORF">HHI36_022955</name>
</gene>
<proteinExistence type="predicted"/>
<accession>A0ABD2PFC5</accession>
<comment type="caution">
    <text evidence="1">The sequence shown here is derived from an EMBL/GenBank/DDBJ whole genome shotgun (WGS) entry which is preliminary data.</text>
</comment>
<dbReference type="Proteomes" id="UP001516400">
    <property type="component" value="Unassembled WGS sequence"/>
</dbReference>
<organism evidence="1 2">
    <name type="scientific">Cryptolaemus montrouzieri</name>
    <dbReference type="NCBI Taxonomy" id="559131"/>
    <lineage>
        <taxon>Eukaryota</taxon>
        <taxon>Metazoa</taxon>
        <taxon>Ecdysozoa</taxon>
        <taxon>Arthropoda</taxon>
        <taxon>Hexapoda</taxon>
        <taxon>Insecta</taxon>
        <taxon>Pterygota</taxon>
        <taxon>Neoptera</taxon>
        <taxon>Endopterygota</taxon>
        <taxon>Coleoptera</taxon>
        <taxon>Polyphaga</taxon>
        <taxon>Cucujiformia</taxon>
        <taxon>Coccinelloidea</taxon>
        <taxon>Coccinellidae</taxon>
        <taxon>Scymninae</taxon>
        <taxon>Scymnini</taxon>
        <taxon>Cryptolaemus</taxon>
    </lineage>
</organism>
<protein>
    <submittedName>
        <fullName evidence="1">Uncharacterized protein</fullName>
    </submittedName>
</protein>
<name>A0ABD2PFC5_9CUCU</name>
<sequence length="98" mass="11405">MLQEVYKDVNVLFGKPLLSILSKRVYLKELIEYKKPEGNLSKDKADLRMTNQNQSKHPFKRRNALKRLKANKASGMVELLTEVLKIFDGPETAEYHEE</sequence>
<dbReference type="AlphaFoldDB" id="A0ABD2PFC5"/>
<evidence type="ECO:0000313" key="1">
    <source>
        <dbReference type="EMBL" id="KAL3289538.1"/>
    </source>
</evidence>
<reference evidence="1 2" key="1">
    <citation type="journal article" date="2021" name="BMC Biol.">
        <title>Horizontally acquired antibacterial genes associated with adaptive radiation of ladybird beetles.</title>
        <authorList>
            <person name="Li H.S."/>
            <person name="Tang X.F."/>
            <person name="Huang Y.H."/>
            <person name="Xu Z.Y."/>
            <person name="Chen M.L."/>
            <person name="Du X.Y."/>
            <person name="Qiu B.Y."/>
            <person name="Chen P.T."/>
            <person name="Zhang W."/>
            <person name="Slipinski A."/>
            <person name="Escalona H.E."/>
            <person name="Waterhouse R.M."/>
            <person name="Zwick A."/>
            <person name="Pang H."/>
        </authorList>
    </citation>
    <scope>NUCLEOTIDE SEQUENCE [LARGE SCALE GENOMIC DNA]</scope>
    <source>
        <strain evidence="1">SYSU2018</strain>
    </source>
</reference>
<evidence type="ECO:0000313" key="2">
    <source>
        <dbReference type="Proteomes" id="UP001516400"/>
    </source>
</evidence>